<feature type="region of interest" description="Disordered" evidence="7">
    <location>
        <begin position="265"/>
        <end position="285"/>
    </location>
</feature>
<evidence type="ECO:0000256" key="6">
    <source>
        <dbReference type="PROSITE-ProRule" id="PRU00284"/>
    </source>
</evidence>
<dbReference type="GO" id="GO:0016020">
    <property type="term" value="C:membrane"/>
    <property type="evidence" value="ECO:0007669"/>
    <property type="project" value="UniProtKB-SubCell"/>
</dbReference>
<keyword evidence="2 8" id="KW-0812">Transmembrane</keyword>
<dbReference type="Gene3D" id="1.10.287.950">
    <property type="entry name" value="Methyl-accepting chemotaxis protein"/>
    <property type="match status" value="1"/>
</dbReference>
<accession>A0A3N5Y093</accession>
<evidence type="ECO:0000256" key="7">
    <source>
        <dbReference type="SAM" id="MobiDB-lite"/>
    </source>
</evidence>
<dbReference type="InterPro" id="IPR004089">
    <property type="entry name" value="MCPsignal_dom"/>
</dbReference>
<evidence type="ECO:0000259" key="9">
    <source>
        <dbReference type="PROSITE" id="PS50111"/>
    </source>
</evidence>
<organism evidence="10 11">
    <name type="scientific">Alteromonas sediminis</name>
    <dbReference type="NCBI Taxonomy" id="2259342"/>
    <lineage>
        <taxon>Bacteria</taxon>
        <taxon>Pseudomonadati</taxon>
        <taxon>Pseudomonadota</taxon>
        <taxon>Gammaproteobacteria</taxon>
        <taxon>Alteromonadales</taxon>
        <taxon>Alteromonadaceae</taxon>
        <taxon>Alteromonas/Salinimonas group</taxon>
        <taxon>Alteromonas</taxon>
    </lineage>
</organism>
<feature type="transmembrane region" description="Helical" evidence="8">
    <location>
        <begin position="139"/>
        <end position="161"/>
    </location>
</feature>
<evidence type="ECO:0000313" key="10">
    <source>
        <dbReference type="EMBL" id="RPJ67047.1"/>
    </source>
</evidence>
<keyword evidence="3 8" id="KW-1133">Transmembrane helix</keyword>
<comment type="subcellular location">
    <subcellularLocation>
        <location evidence="1">Membrane</location>
        <topology evidence="1">Multi-pass membrane protein</topology>
    </subcellularLocation>
</comment>
<evidence type="ECO:0000256" key="8">
    <source>
        <dbReference type="SAM" id="Phobius"/>
    </source>
</evidence>
<feature type="transmembrane region" description="Helical" evidence="8">
    <location>
        <begin position="39"/>
        <end position="58"/>
    </location>
</feature>
<dbReference type="PANTHER" id="PTHR32089:SF119">
    <property type="entry name" value="METHYL-ACCEPTING CHEMOTAXIS PROTEIN CTPL"/>
    <property type="match status" value="1"/>
</dbReference>
<keyword evidence="11" id="KW-1185">Reference proteome</keyword>
<feature type="transmembrane region" description="Helical" evidence="8">
    <location>
        <begin position="13"/>
        <end position="32"/>
    </location>
</feature>
<feature type="compositionally biased region" description="Polar residues" evidence="7">
    <location>
        <begin position="274"/>
        <end position="285"/>
    </location>
</feature>
<gene>
    <name evidence="10" type="ORF">DRW07_05745</name>
</gene>
<dbReference type="AlphaFoldDB" id="A0A3N5Y093"/>
<protein>
    <recommendedName>
        <fullName evidence="9">Methyl-accepting transducer domain-containing protein</fullName>
    </recommendedName>
</protein>
<dbReference type="PANTHER" id="PTHR32089">
    <property type="entry name" value="METHYL-ACCEPTING CHEMOTAXIS PROTEIN MCPB"/>
    <property type="match status" value="1"/>
</dbReference>
<name>A0A3N5Y093_9ALTE</name>
<comment type="caution">
    <text evidence="10">The sequence shown here is derived from an EMBL/GenBank/DDBJ whole genome shotgun (WGS) entry which is preliminary data.</text>
</comment>
<feature type="domain" description="Methyl-accepting transducer" evidence="9">
    <location>
        <begin position="222"/>
        <end position="458"/>
    </location>
</feature>
<dbReference type="OrthoDB" id="2489132at2"/>
<evidence type="ECO:0000256" key="5">
    <source>
        <dbReference type="ARBA" id="ARBA00023224"/>
    </source>
</evidence>
<evidence type="ECO:0000256" key="2">
    <source>
        <dbReference type="ARBA" id="ARBA00022692"/>
    </source>
</evidence>
<dbReference type="Pfam" id="PF00015">
    <property type="entry name" value="MCPsignal"/>
    <property type="match status" value="1"/>
</dbReference>
<sequence length="494" mass="53692">MQDYPWIRSANKLFTAVLCLQALVAIVIGFYVGTILSTLIVSALAVSLPLFLISTAPFAPLTRHTVAVAVQALTALHIQLSMGLTEVHFEIFTLLALLAWYRDWRIFISSVAFVAVHHVLFYILQKNDTGFYIFDQNNLVFGILFLHAFFAVAEGVVLGFMARANFKEGVSGLTLQRSVNLILENPNEIDLNRACELDPKKESPFGSLMWTLRDTIKSVVDTSHTVRTNIETLNTVNETVQQSTNASVSEVGAIASAMNEIASTTADVSKRTNEASTLSDSALGSTNQAKATISDAGNVTMGLKSELQAMHDIVHSLEGKTQQIAEVMNSIQAVAEQTNLLALNAAIEAARAGEHGRGFAVVADEVRNLASNTKSSTDQIREVSDSLNSETKVAVELISKCVSLSDTSVQSAQTAHEEMNKLGEIITQVTDNIVSVATAAEQQVATTEEVNRVTHHLNELAQSNMQQVERAFEANSTLVESFDKTTAQLTRFKT</sequence>
<keyword evidence="4 8" id="KW-0472">Membrane</keyword>
<dbReference type="RefSeq" id="WP_124026952.1">
    <property type="nucleotide sequence ID" value="NZ_JBHRSN010000015.1"/>
</dbReference>
<keyword evidence="5 6" id="KW-0807">Transducer</keyword>
<evidence type="ECO:0000256" key="4">
    <source>
        <dbReference type="ARBA" id="ARBA00023136"/>
    </source>
</evidence>
<evidence type="ECO:0000256" key="3">
    <source>
        <dbReference type="ARBA" id="ARBA00022989"/>
    </source>
</evidence>
<proteinExistence type="predicted"/>
<evidence type="ECO:0000256" key="1">
    <source>
        <dbReference type="ARBA" id="ARBA00004141"/>
    </source>
</evidence>
<dbReference type="SMART" id="SM00283">
    <property type="entry name" value="MA"/>
    <property type="match status" value="1"/>
</dbReference>
<feature type="transmembrane region" description="Helical" evidence="8">
    <location>
        <begin position="106"/>
        <end position="124"/>
    </location>
</feature>
<dbReference type="EMBL" id="RPOK01000002">
    <property type="protein sequence ID" value="RPJ67047.1"/>
    <property type="molecule type" value="Genomic_DNA"/>
</dbReference>
<dbReference type="Proteomes" id="UP000275281">
    <property type="component" value="Unassembled WGS sequence"/>
</dbReference>
<dbReference type="PROSITE" id="PS50111">
    <property type="entry name" value="CHEMOTAXIS_TRANSDUC_2"/>
    <property type="match status" value="1"/>
</dbReference>
<dbReference type="GO" id="GO:0007165">
    <property type="term" value="P:signal transduction"/>
    <property type="evidence" value="ECO:0007669"/>
    <property type="project" value="UniProtKB-KW"/>
</dbReference>
<dbReference type="GO" id="GO:0006935">
    <property type="term" value="P:chemotaxis"/>
    <property type="evidence" value="ECO:0007669"/>
    <property type="project" value="UniProtKB-ARBA"/>
</dbReference>
<dbReference type="SUPFAM" id="SSF58104">
    <property type="entry name" value="Methyl-accepting chemotaxis protein (MCP) signaling domain"/>
    <property type="match status" value="1"/>
</dbReference>
<evidence type="ECO:0000313" key="11">
    <source>
        <dbReference type="Proteomes" id="UP000275281"/>
    </source>
</evidence>
<reference evidence="10 11" key="1">
    <citation type="submission" date="2018-11" db="EMBL/GenBank/DDBJ databases">
        <authorList>
            <person name="Ye M.-Q."/>
            <person name="Du Z.-J."/>
        </authorList>
    </citation>
    <scope>NUCLEOTIDE SEQUENCE [LARGE SCALE GENOMIC DNA]</scope>
    <source>
        <strain evidence="10 11">U0105</strain>
    </source>
</reference>